<feature type="binding site" evidence="9">
    <location>
        <position position="579"/>
    </location>
    <ligand>
        <name>ATP</name>
        <dbReference type="ChEBI" id="CHEBI:30616"/>
    </ligand>
</feature>
<evidence type="ECO:0000256" key="5">
    <source>
        <dbReference type="ARBA" id="ARBA00022840"/>
    </source>
</evidence>
<dbReference type="CDD" id="cd00812">
    <property type="entry name" value="LeuRS_core"/>
    <property type="match status" value="1"/>
</dbReference>
<accession>A0AB74TSD1</accession>
<dbReference type="PROSITE" id="PS00178">
    <property type="entry name" value="AA_TRNA_LIGASE_I"/>
    <property type="match status" value="1"/>
</dbReference>
<keyword evidence="3 9" id="KW-0436">Ligase</keyword>
<dbReference type="Gene3D" id="3.10.20.590">
    <property type="match status" value="1"/>
</dbReference>
<dbReference type="Gene3D" id="1.10.730.10">
    <property type="entry name" value="Isoleucyl-tRNA Synthetase, Domain 1"/>
    <property type="match status" value="1"/>
</dbReference>
<dbReference type="Gene3D" id="3.40.50.620">
    <property type="entry name" value="HUPs"/>
    <property type="match status" value="2"/>
</dbReference>
<keyword evidence="2 9" id="KW-0963">Cytoplasm</keyword>
<name>A0AB74TSD1_9LACT</name>
<dbReference type="Pfam" id="PF08264">
    <property type="entry name" value="Anticodon_1"/>
    <property type="match status" value="1"/>
</dbReference>
<dbReference type="CDD" id="cd07958">
    <property type="entry name" value="Anticodon_Ia_Leu_BEm"/>
    <property type="match status" value="1"/>
</dbReference>
<dbReference type="SUPFAM" id="SSF47323">
    <property type="entry name" value="Anticodon-binding domain of a subclass of class I aminoacyl-tRNA synthetases"/>
    <property type="match status" value="1"/>
</dbReference>
<keyword evidence="6 9" id="KW-0648">Protein biosynthesis</keyword>
<dbReference type="FunFam" id="3.40.50.620:FF:000056">
    <property type="entry name" value="Leucine--tRNA ligase"/>
    <property type="match status" value="1"/>
</dbReference>
<comment type="caution">
    <text evidence="9">Lacks conserved residue(s) required for the propagation of feature annotation.</text>
</comment>
<dbReference type="FunFam" id="1.10.730.10:FF:000011">
    <property type="entry name" value="Leucine--tRNA ligase chloroplastic/mitochondrial"/>
    <property type="match status" value="1"/>
</dbReference>
<dbReference type="InterPro" id="IPR001412">
    <property type="entry name" value="aa-tRNA-synth_I_CS"/>
</dbReference>
<dbReference type="InterPro" id="IPR015413">
    <property type="entry name" value="Methionyl/Leucyl_tRNA_Synth"/>
</dbReference>
<evidence type="ECO:0000256" key="9">
    <source>
        <dbReference type="HAMAP-Rule" id="MF_00049"/>
    </source>
</evidence>
<proteinExistence type="inferred from homology"/>
<evidence type="ECO:0000259" key="13">
    <source>
        <dbReference type="Pfam" id="PF09334"/>
    </source>
</evidence>
<dbReference type="PANTHER" id="PTHR43740:SF2">
    <property type="entry name" value="LEUCINE--TRNA LIGASE, MITOCHONDRIAL"/>
    <property type="match status" value="1"/>
</dbReference>
<gene>
    <name evidence="9 15" type="primary">leuS</name>
    <name evidence="15" type="ORF">VUQ08_00135</name>
</gene>
<evidence type="ECO:0000256" key="10">
    <source>
        <dbReference type="RuleBase" id="RU363035"/>
    </source>
</evidence>
<dbReference type="SUPFAM" id="SSF50677">
    <property type="entry name" value="ValRS/IleRS/LeuRS editing domain"/>
    <property type="match status" value="1"/>
</dbReference>
<keyword evidence="7 9" id="KW-0030">Aminoacyl-tRNA synthetase</keyword>
<evidence type="ECO:0000256" key="3">
    <source>
        <dbReference type="ARBA" id="ARBA00022598"/>
    </source>
</evidence>
<dbReference type="Pfam" id="PF13603">
    <property type="entry name" value="tRNA-synt_1_2"/>
    <property type="match status" value="1"/>
</dbReference>
<feature type="domain" description="Methionyl/Leucyl tRNA synthetase" evidence="13">
    <location>
        <begin position="39"/>
        <end position="170"/>
    </location>
</feature>
<evidence type="ECO:0000259" key="11">
    <source>
        <dbReference type="Pfam" id="PF00133"/>
    </source>
</evidence>
<comment type="similarity">
    <text evidence="1 9 10">Belongs to the class-I aminoacyl-tRNA synthetase family.</text>
</comment>
<evidence type="ECO:0000256" key="1">
    <source>
        <dbReference type="ARBA" id="ARBA00005594"/>
    </source>
</evidence>
<organism evidence="15">
    <name type="scientific">Dolosigranulum savutiense</name>
    <dbReference type="NCBI Taxonomy" id="3110288"/>
    <lineage>
        <taxon>Bacteria</taxon>
        <taxon>Bacillati</taxon>
        <taxon>Bacillota</taxon>
        <taxon>Bacilli</taxon>
        <taxon>Lactobacillales</taxon>
        <taxon>Carnobacteriaceae</taxon>
        <taxon>Dolosigranulum</taxon>
    </lineage>
</organism>
<dbReference type="EMBL" id="CP142433">
    <property type="protein sequence ID" value="XBC46057.1"/>
    <property type="molecule type" value="Genomic_DNA"/>
</dbReference>
<evidence type="ECO:0000256" key="8">
    <source>
        <dbReference type="ARBA" id="ARBA00047469"/>
    </source>
</evidence>
<evidence type="ECO:0000259" key="14">
    <source>
        <dbReference type="Pfam" id="PF13603"/>
    </source>
</evidence>
<dbReference type="HAMAP" id="MF_00049_B">
    <property type="entry name" value="Leu_tRNA_synth_B"/>
    <property type="match status" value="1"/>
</dbReference>
<dbReference type="EC" id="6.1.1.4" evidence="9"/>
<keyword evidence="5 9" id="KW-0067">ATP-binding</keyword>
<feature type="domain" description="Methionyl/Valyl/Leucyl/Isoleucyl-tRNA synthetase anticodon-binding" evidence="12">
    <location>
        <begin position="653"/>
        <end position="764"/>
    </location>
</feature>
<dbReference type="GO" id="GO:0004823">
    <property type="term" value="F:leucine-tRNA ligase activity"/>
    <property type="evidence" value="ECO:0007669"/>
    <property type="project" value="UniProtKB-UniRule"/>
</dbReference>
<dbReference type="SUPFAM" id="SSF52374">
    <property type="entry name" value="Nucleotidylyl transferase"/>
    <property type="match status" value="1"/>
</dbReference>
<dbReference type="NCBIfam" id="TIGR00396">
    <property type="entry name" value="leuS_bact"/>
    <property type="match status" value="1"/>
</dbReference>
<protein>
    <recommendedName>
        <fullName evidence="9">Leucine--tRNA ligase</fullName>
        <ecNumber evidence="9">6.1.1.4</ecNumber>
    </recommendedName>
    <alternativeName>
        <fullName evidence="9">Leucyl-tRNA synthetase</fullName>
        <shortName evidence="9">LeuRS</shortName>
    </alternativeName>
</protein>
<dbReference type="InterPro" id="IPR002300">
    <property type="entry name" value="aa-tRNA-synth_Ia"/>
</dbReference>
<dbReference type="GO" id="GO:0005524">
    <property type="term" value="F:ATP binding"/>
    <property type="evidence" value="ECO:0007669"/>
    <property type="project" value="UniProtKB-UniRule"/>
</dbReference>
<dbReference type="InterPro" id="IPR002302">
    <property type="entry name" value="Leu-tRNA-ligase"/>
</dbReference>
<dbReference type="Pfam" id="PF09334">
    <property type="entry name" value="tRNA-synt_1g"/>
    <property type="match status" value="1"/>
</dbReference>
<comment type="catalytic activity">
    <reaction evidence="8 9">
        <text>tRNA(Leu) + L-leucine + ATP = L-leucyl-tRNA(Leu) + AMP + diphosphate</text>
        <dbReference type="Rhea" id="RHEA:11688"/>
        <dbReference type="Rhea" id="RHEA-COMP:9613"/>
        <dbReference type="Rhea" id="RHEA-COMP:9622"/>
        <dbReference type="ChEBI" id="CHEBI:30616"/>
        <dbReference type="ChEBI" id="CHEBI:33019"/>
        <dbReference type="ChEBI" id="CHEBI:57427"/>
        <dbReference type="ChEBI" id="CHEBI:78442"/>
        <dbReference type="ChEBI" id="CHEBI:78494"/>
        <dbReference type="ChEBI" id="CHEBI:456215"/>
        <dbReference type="EC" id="6.1.1.4"/>
    </reaction>
</comment>
<dbReference type="InterPro" id="IPR013155">
    <property type="entry name" value="M/V/L/I-tRNA-synth_anticd-bd"/>
</dbReference>
<dbReference type="PANTHER" id="PTHR43740">
    <property type="entry name" value="LEUCYL-TRNA SYNTHETASE"/>
    <property type="match status" value="1"/>
</dbReference>
<dbReference type="AlphaFoldDB" id="A0AB74TSD1"/>
<feature type="domain" description="Aminoacyl-tRNA synthetase class Ia" evidence="11">
    <location>
        <begin position="412"/>
        <end position="612"/>
    </location>
</feature>
<keyword evidence="4 9" id="KW-0547">Nucleotide-binding</keyword>
<dbReference type="GO" id="GO:0005829">
    <property type="term" value="C:cytosol"/>
    <property type="evidence" value="ECO:0007669"/>
    <property type="project" value="TreeGrafter"/>
</dbReference>
<evidence type="ECO:0000256" key="6">
    <source>
        <dbReference type="ARBA" id="ARBA00022917"/>
    </source>
</evidence>
<dbReference type="InterPro" id="IPR014729">
    <property type="entry name" value="Rossmann-like_a/b/a_fold"/>
</dbReference>
<dbReference type="InterPro" id="IPR009008">
    <property type="entry name" value="Val/Leu/Ile-tRNA-synth_edit"/>
</dbReference>
<evidence type="ECO:0000313" key="15">
    <source>
        <dbReference type="EMBL" id="XBC46057.1"/>
    </source>
</evidence>
<dbReference type="FunFam" id="3.40.50.620:FF:000077">
    <property type="entry name" value="Leucine--tRNA ligase"/>
    <property type="match status" value="1"/>
</dbReference>
<sequence>MSFNHKSIEKKWQQFWETQETFKTGDDEQKEYFYALDMFPYPSGQGLHVGHPEGYTATDIIARMKRAQGYNVLHPIGWDAFGLPAEQYALDTGNDPAEFTNKNIDIFRQQIKSLGFSYDFAREVNTTDPTYYKWTQWIFKKLYEHGLAYQAEVAVNWCPALGTVLANEEVIDGKSERGGHPVYRKPMKQWVLKITAYADRLLEDLELVDWPENIKEMQRNWIGKSKGANVTFKVAHSDETFDVFTTRPDTLFGATYAVLAPESPIVKAIVTEQQAEVVDGYIKQAAKKSDLERTDLNKDKSGVFTGAYAINPVSGEKMPIWVADYVLDSYGTGAIMSVPAHDERDFEFAQKYDLPIVPVIQGFNVDEGAYTEDGLHINSDFLNGLNNEDAVKKMVDYLQKHELGEEKVSYRLRDWLFARQRFWGEPIPVIHWEDGTTTTVPEEDLPLELPKTDHIKPSGTGESPLANIEDWVNVTDPETGLKGKRDTNTMPQWAGSSWYFLRYIDPHNPDQLADPEKLKKWLPVDLYIGGAEHAVLHLLYARFWHKFLYDLEIVPTKEPFQKLYNQGMILGEGNEKMSKSKGNVVNPDDVIEQYGADTLRLYEMFMGPLDAAIAWSEEGLEGARKFLDRVWRLYVNEDHQLSQKIVEKANKNLEVVYNQTVQKVTEDYEALSFNTAISQLMIFINAAYKEDSLPLDYMRGFVKLLAPIAPHVGEELWHKLTGSEDSISYEVWPTYDEDKLVEDTVEVVFQINGKVRGKQTASRTISKDDLEELALSDENIKAHLEGKTVRKVIVVPGKLVNIVAN</sequence>
<evidence type="ECO:0000259" key="12">
    <source>
        <dbReference type="Pfam" id="PF08264"/>
    </source>
</evidence>
<dbReference type="InterPro" id="IPR025709">
    <property type="entry name" value="Leu_tRNA-synth_edit"/>
</dbReference>
<feature type="domain" description="Leucyl-tRNA synthetase editing" evidence="14">
    <location>
        <begin position="219"/>
        <end position="398"/>
    </location>
</feature>
<dbReference type="InterPro" id="IPR009080">
    <property type="entry name" value="tRNAsynth_Ia_anticodon-bd"/>
</dbReference>
<reference evidence="15" key="1">
    <citation type="submission" date="2023-12" db="EMBL/GenBank/DDBJ databases">
        <title>Dolosigranulum savutii sp. nov. isolated from human upper respiratory samples collected in Botswana.</title>
        <authorList>
            <person name="Kelly M.S."/>
        </authorList>
    </citation>
    <scope>NUCLEOTIDE SEQUENCE</scope>
    <source>
        <strain evidence="15">MSK433</strain>
    </source>
</reference>
<dbReference type="PRINTS" id="PR00985">
    <property type="entry name" value="TRNASYNTHLEU"/>
</dbReference>
<dbReference type="RefSeq" id="WP_347300419.1">
    <property type="nucleotide sequence ID" value="NZ_CP142433.1"/>
</dbReference>
<evidence type="ECO:0000256" key="7">
    <source>
        <dbReference type="ARBA" id="ARBA00023146"/>
    </source>
</evidence>
<comment type="subcellular location">
    <subcellularLocation>
        <location evidence="9">Cytoplasm</location>
    </subcellularLocation>
</comment>
<evidence type="ECO:0000256" key="2">
    <source>
        <dbReference type="ARBA" id="ARBA00022490"/>
    </source>
</evidence>
<dbReference type="GO" id="GO:0002161">
    <property type="term" value="F:aminoacyl-tRNA deacylase activity"/>
    <property type="evidence" value="ECO:0007669"/>
    <property type="project" value="InterPro"/>
</dbReference>
<dbReference type="Pfam" id="PF00133">
    <property type="entry name" value="tRNA-synt_1"/>
    <property type="match status" value="1"/>
</dbReference>
<dbReference type="GO" id="GO:0006429">
    <property type="term" value="P:leucyl-tRNA aminoacylation"/>
    <property type="evidence" value="ECO:0007669"/>
    <property type="project" value="UniProtKB-UniRule"/>
</dbReference>
<evidence type="ECO:0000256" key="4">
    <source>
        <dbReference type="ARBA" id="ARBA00022741"/>
    </source>
</evidence>
<feature type="short sequence motif" description="'KMSKS' region" evidence="9">
    <location>
        <begin position="576"/>
        <end position="580"/>
    </location>
</feature>
<dbReference type="FunFam" id="3.10.20.590:FF:000001">
    <property type="entry name" value="Leucine--tRNA ligase"/>
    <property type="match status" value="1"/>
</dbReference>